<reference evidence="1" key="1">
    <citation type="submission" date="2021-10" db="EMBL/GenBank/DDBJ databases">
        <title>Tropical sea cucumber genome reveals ecological adaptation and Cuvierian tubules defense mechanism.</title>
        <authorList>
            <person name="Chen T."/>
        </authorList>
    </citation>
    <scope>NUCLEOTIDE SEQUENCE</scope>
    <source>
        <strain evidence="1">Nanhai2018</strain>
        <tissue evidence="1">Muscle</tissue>
    </source>
</reference>
<dbReference type="AlphaFoldDB" id="A0A9Q0YCM3"/>
<comment type="caution">
    <text evidence="1">The sequence shown here is derived from an EMBL/GenBank/DDBJ whole genome shotgun (WGS) entry which is preliminary data.</text>
</comment>
<organism evidence="1 2">
    <name type="scientific">Holothuria leucospilota</name>
    <name type="common">Black long sea cucumber</name>
    <name type="synonym">Mertensiothuria leucospilota</name>
    <dbReference type="NCBI Taxonomy" id="206669"/>
    <lineage>
        <taxon>Eukaryota</taxon>
        <taxon>Metazoa</taxon>
        <taxon>Echinodermata</taxon>
        <taxon>Eleutherozoa</taxon>
        <taxon>Echinozoa</taxon>
        <taxon>Holothuroidea</taxon>
        <taxon>Aspidochirotacea</taxon>
        <taxon>Aspidochirotida</taxon>
        <taxon>Holothuriidae</taxon>
        <taxon>Holothuria</taxon>
    </lineage>
</organism>
<evidence type="ECO:0000313" key="1">
    <source>
        <dbReference type="EMBL" id="KAJ8017984.1"/>
    </source>
</evidence>
<protein>
    <submittedName>
        <fullName evidence="1">Uncharacterized protein</fullName>
    </submittedName>
</protein>
<gene>
    <name evidence="1" type="ORF">HOLleu_44277</name>
</gene>
<proteinExistence type="predicted"/>
<name>A0A9Q0YCM3_HOLLE</name>
<dbReference type="Proteomes" id="UP001152320">
    <property type="component" value="Unassembled WGS sequence"/>
</dbReference>
<dbReference type="EMBL" id="JAIZAY010000760">
    <property type="protein sequence ID" value="KAJ8017984.1"/>
    <property type="molecule type" value="Genomic_DNA"/>
</dbReference>
<evidence type="ECO:0000313" key="2">
    <source>
        <dbReference type="Proteomes" id="UP001152320"/>
    </source>
</evidence>
<keyword evidence="2" id="KW-1185">Reference proteome</keyword>
<sequence length="68" mass="7463">MQYYHLVFQPGEEVTVIEKPLAVMEPSVWKTIQSSLPGVSKLVAYRSSSLPVSAAKPVSSLGVRPYPM</sequence>
<accession>A0A9Q0YCM3</accession>